<evidence type="ECO:0000313" key="3">
    <source>
        <dbReference type="Proteomes" id="UP000235672"/>
    </source>
</evidence>
<accession>A0A2J6PE29</accession>
<name>A0A2J6PE29_9HELO</name>
<gene>
    <name evidence="2" type="ORF">NA56DRAFT_741595</name>
</gene>
<proteinExistence type="predicted"/>
<dbReference type="EMBL" id="KZ613557">
    <property type="protein sequence ID" value="PMD12254.1"/>
    <property type="molecule type" value="Genomic_DNA"/>
</dbReference>
<keyword evidence="1" id="KW-0732">Signal</keyword>
<dbReference type="Proteomes" id="UP000235672">
    <property type="component" value="Unassembled WGS sequence"/>
</dbReference>
<organism evidence="2 3">
    <name type="scientific">Hyaloscypha hepaticicola</name>
    <dbReference type="NCBI Taxonomy" id="2082293"/>
    <lineage>
        <taxon>Eukaryota</taxon>
        <taxon>Fungi</taxon>
        <taxon>Dikarya</taxon>
        <taxon>Ascomycota</taxon>
        <taxon>Pezizomycotina</taxon>
        <taxon>Leotiomycetes</taxon>
        <taxon>Helotiales</taxon>
        <taxon>Hyaloscyphaceae</taxon>
        <taxon>Hyaloscypha</taxon>
    </lineage>
</organism>
<evidence type="ECO:0000313" key="2">
    <source>
        <dbReference type="EMBL" id="PMD12254.1"/>
    </source>
</evidence>
<dbReference type="OrthoDB" id="4153189at2759"/>
<feature type="chain" id="PRO_5014402844" description="Extracellular membrane protein CFEM domain-containing protein" evidence="1">
    <location>
        <begin position="24"/>
        <end position="312"/>
    </location>
</feature>
<evidence type="ECO:0008006" key="4">
    <source>
        <dbReference type="Google" id="ProtNLM"/>
    </source>
</evidence>
<feature type="signal peptide" evidence="1">
    <location>
        <begin position="1"/>
        <end position="23"/>
    </location>
</feature>
<reference evidence="2 3" key="1">
    <citation type="submission" date="2016-05" db="EMBL/GenBank/DDBJ databases">
        <title>A degradative enzymes factory behind the ericoid mycorrhizal symbiosis.</title>
        <authorList>
            <consortium name="DOE Joint Genome Institute"/>
            <person name="Martino E."/>
            <person name="Morin E."/>
            <person name="Grelet G."/>
            <person name="Kuo A."/>
            <person name="Kohler A."/>
            <person name="Daghino S."/>
            <person name="Barry K."/>
            <person name="Choi C."/>
            <person name="Cichocki N."/>
            <person name="Clum A."/>
            <person name="Copeland A."/>
            <person name="Hainaut M."/>
            <person name="Haridas S."/>
            <person name="Labutti K."/>
            <person name="Lindquist E."/>
            <person name="Lipzen A."/>
            <person name="Khouja H.-R."/>
            <person name="Murat C."/>
            <person name="Ohm R."/>
            <person name="Olson A."/>
            <person name="Spatafora J."/>
            <person name="Veneault-Fourrey C."/>
            <person name="Henrissat B."/>
            <person name="Grigoriev I."/>
            <person name="Martin F."/>
            <person name="Perotto S."/>
        </authorList>
    </citation>
    <scope>NUCLEOTIDE SEQUENCE [LARGE SCALE GENOMIC DNA]</scope>
    <source>
        <strain evidence="2 3">UAMH 7357</strain>
    </source>
</reference>
<evidence type="ECO:0000256" key="1">
    <source>
        <dbReference type="SAM" id="SignalP"/>
    </source>
</evidence>
<sequence length="312" mass="33275">MPMVKPIMAQVTLLLWLLQALFAHAYTSTQPLDQRQASVPAACNWVSETIGHCVTASKGSGHIPPANQAACLCYSSQGSRTSWVPNLFDRNVLSCANYWKTAAPVFYSGFRSLEGFCTSIGNVLQTSTSATTVYTVQSLTTPPPITAATTTISSYHTPAYYPPCMTVADIITSCIQSAPTPTYGYDAVLASCACYSSKTWAPNRFDDPLLSCVSYLKTADLSDHLDTSHLVGFCTNYGGGSISHMSITSATPTPPITSISQTTIILYTPETSALSVTTVSVKGGASSSFLRSAFGKLLWILAALVVDMVILR</sequence>
<dbReference type="AlphaFoldDB" id="A0A2J6PE29"/>
<keyword evidence="3" id="KW-1185">Reference proteome</keyword>
<protein>
    <recommendedName>
        <fullName evidence="4">Extracellular membrane protein CFEM domain-containing protein</fullName>
    </recommendedName>
</protein>